<evidence type="ECO:0000313" key="2">
    <source>
        <dbReference type="Proteomes" id="UP001295423"/>
    </source>
</evidence>
<protein>
    <submittedName>
        <fullName evidence="1">Uncharacterized protein</fullName>
    </submittedName>
</protein>
<dbReference type="AlphaFoldDB" id="A0AAD2JGV1"/>
<proteinExistence type="predicted"/>
<keyword evidence="2" id="KW-1185">Reference proteome</keyword>
<reference evidence="1" key="1">
    <citation type="submission" date="2023-08" db="EMBL/GenBank/DDBJ databases">
        <authorList>
            <person name="Audoor S."/>
            <person name="Bilcke G."/>
        </authorList>
    </citation>
    <scope>NUCLEOTIDE SEQUENCE</scope>
</reference>
<sequence>MGVGASAAPTKKWARAIANGNLVSESRSPYTVTEVPVALGGRAMFVGRTSEKAEGERKGRRIYILRRLQVRGLFELELFEFYSWRPESVSHPDWNLESLRGLGQYLATNYETRCMTPNLNSTQLTV</sequence>
<name>A0AAD2JGV1_9STRA</name>
<comment type="caution">
    <text evidence="1">The sequence shown here is derived from an EMBL/GenBank/DDBJ whole genome shotgun (WGS) entry which is preliminary data.</text>
</comment>
<dbReference type="Proteomes" id="UP001295423">
    <property type="component" value="Unassembled WGS sequence"/>
</dbReference>
<gene>
    <name evidence="1" type="ORF">CYCCA115_LOCUS11853</name>
</gene>
<dbReference type="EMBL" id="CAKOGP040001758">
    <property type="protein sequence ID" value="CAJ1948955.1"/>
    <property type="molecule type" value="Genomic_DNA"/>
</dbReference>
<organism evidence="1 2">
    <name type="scientific">Cylindrotheca closterium</name>
    <dbReference type="NCBI Taxonomy" id="2856"/>
    <lineage>
        <taxon>Eukaryota</taxon>
        <taxon>Sar</taxon>
        <taxon>Stramenopiles</taxon>
        <taxon>Ochrophyta</taxon>
        <taxon>Bacillariophyta</taxon>
        <taxon>Bacillariophyceae</taxon>
        <taxon>Bacillariophycidae</taxon>
        <taxon>Bacillariales</taxon>
        <taxon>Bacillariaceae</taxon>
        <taxon>Cylindrotheca</taxon>
    </lineage>
</organism>
<evidence type="ECO:0000313" key="1">
    <source>
        <dbReference type="EMBL" id="CAJ1948955.1"/>
    </source>
</evidence>
<accession>A0AAD2JGV1</accession>